<dbReference type="InterPro" id="IPR039425">
    <property type="entry name" value="RNA_pol_sigma-70-like"/>
</dbReference>
<keyword evidence="4" id="KW-0238">DNA-binding</keyword>
<dbReference type="PANTHER" id="PTHR43133:SF8">
    <property type="entry name" value="RNA POLYMERASE SIGMA FACTOR HI_1459-RELATED"/>
    <property type="match status" value="1"/>
</dbReference>
<dbReference type="InterPro" id="IPR014284">
    <property type="entry name" value="RNA_pol_sigma-70_dom"/>
</dbReference>
<dbReference type="Pfam" id="PF08281">
    <property type="entry name" value="Sigma70_r4_2"/>
    <property type="match status" value="1"/>
</dbReference>
<reference evidence="9" key="1">
    <citation type="submission" date="2017-09" db="EMBL/GenBank/DDBJ databases">
        <title>Depth-based differentiation of microbial function through sediment-hosted aquifers and enrichment of novel symbionts in the deep terrestrial subsurface.</title>
        <authorList>
            <person name="Probst A.J."/>
            <person name="Ladd B."/>
            <person name="Jarett J.K."/>
            <person name="Geller-Mcgrath D.E."/>
            <person name="Sieber C.M.K."/>
            <person name="Emerson J.B."/>
            <person name="Anantharaman K."/>
            <person name="Thomas B.C."/>
            <person name="Malmstrom R."/>
            <person name="Stieglmeier M."/>
            <person name="Klingl A."/>
            <person name="Woyke T."/>
            <person name="Ryan C.M."/>
            <person name="Banfield J.F."/>
        </authorList>
    </citation>
    <scope>NUCLEOTIDE SEQUENCE [LARGE SCALE GENOMIC DNA]</scope>
</reference>
<dbReference type="CDD" id="cd06171">
    <property type="entry name" value="Sigma70_r4"/>
    <property type="match status" value="1"/>
</dbReference>
<dbReference type="SUPFAM" id="SSF88659">
    <property type="entry name" value="Sigma3 and sigma4 domains of RNA polymerase sigma factors"/>
    <property type="match status" value="1"/>
</dbReference>
<evidence type="ECO:0000313" key="8">
    <source>
        <dbReference type="EMBL" id="PIX17170.1"/>
    </source>
</evidence>
<organism evidence="8 9">
    <name type="scientific">Candidatus Desantisbacteria bacterium CG_4_8_14_3_um_filter_40_12</name>
    <dbReference type="NCBI Taxonomy" id="1974545"/>
    <lineage>
        <taxon>Bacteria</taxon>
        <taxon>Candidatus Desantisiibacteriota</taxon>
    </lineage>
</organism>
<dbReference type="Proteomes" id="UP000229297">
    <property type="component" value="Unassembled WGS sequence"/>
</dbReference>
<name>A0A2M7JCM4_9BACT</name>
<dbReference type="GO" id="GO:0006352">
    <property type="term" value="P:DNA-templated transcription initiation"/>
    <property type="evidence" value="ECO:0007669"/>
    <property type="project" value="InterPro"/>
</dbReference>
<evidence type="ECO:0000259" key="6">
    <source>
        <dbReference type="Pfam" id="PF04542"/>
    </source>
</evidence>
<dbReference type="Pfam" id="PF04542">
    <property type="entry name" value="Sigma70_r2"/>
    <property type="match status" value="1"/>
</dbReference>
<dbReference type="PANTHER" id="PTHR43133">
    <property type="entry name" value="RNA POLYMERASE ECF-TYPE SIGMA FACTO"/>
    <property type="match status" value="1"/>
</dbReference>
<dbReference type="GO" id="GO:0003677">
    <property type="term" value="F:DNA binding"/>
    <property type="evidence" value="ECO:0007669"/>
    <property type="project" value="UniProtKB-KW"/>
</dbReference>
<keyword evidence="5" id="KW-0804">Transcription</keyword>
<feature type="domain" description="RNA polymerase sigma-70 region 2" evidence="6">
    <location>
        <begin position="30"/>
        <end position="93"/>
    </location>
</feature>
<evidence type="ECO:0008006" key="10">
    <source>
        <dbReference type="Google" id="ProtNLM"/>
    </source>
</evidence>
<dbReference type="InterPro" id="IPR036388">
    <property type="entry name" value="WH-like_DNA-bd_sf"/>
</dbReference>
<dbReference type="Gene3D" id="1.10.10.10">
    <property type="entry name" value="Winged helix-like DNA-binding domain superfamily/Winged helix DNA-binding domain"/>
    <property type="match status" value="1"/>
</dbReference>
<feature type="domain" description="RNA polymerase sigma factor 70 region 4 type 2" evidence="7">
    <location>
        <begin position="129"/>
        <end position="181"/>
    </location>
</feature>
<evidence type="ECO:0000313" key="9">
    <source>
        <dbReference type="Proteomes" id="UP000229297"/>
    </source>
</evidence>
<dbReference type="InterPro" id="IPR013325">
    <property type="entry name" value="RNA_pol_sigma_r2"/>
</dbReference>
<protein>
    <recommendedName>
        <fullName evidence="10">RNA polymerase subunit sigma-24</fullName>
    </recommendedName>
</protein>
<evidence type="ECO:0000256" key="2">
    <source>
        <dbReference type="ARBA" id="ARBA00023015"/>
    </source>
</evidence>
<dbReference type="NCBIfam" id="TIGR02937">
    <property type="entry name" value="sigma70-ECF"/>
    <property type="match status" value="1"/>
</dbReference>
<dbReference type="EMBL" id="PFIC01000125">
    <property type="protein sequence ID" value="PIX17170.1"/>
    <property type="molecule type" value="Genomic_DNA"/>
</dbReference>
<accession>A0A2M7JCM4</accession>
<evidence type="ECO:0000256" key="4">
    <source>
        <dbReference type="ARBA" id="ARBA00023125"/>
    </source>
</evidence>
<gene>
    <name evidence="8" type="ORF">COZ71_04705</name>
</gene>
<feature type="non-terminal residue" evidence="8">
    <location>
        <position position="1"/>
    </location>
</feature>
<evidence type="ECO:0000259" key="7">
    <source>
        <dbReference type="Pfam" id="PF08281"/>
    </source>
</evidence>
<comment type="caution">
    <text evidence="8">The sequence shown here is derived from an EMBL/GenBank/DDBJ whole genome shotgun (WGS) entry which is preliminary data.</text>
</comment>
<proteinExistence type="inferred from homology"/>
<dbReference type="GO" id="GO:0016987">
    <property type="term" value="F:sigma factor activity"/>
    <property type="evidence" value="ECO:0007669"/>
    <property type="project" value="UniProtKB-KW"/>
</dbReference>
<dbReference type="Gene3D" id="1.10.1740.10">
    <property type="match status" value="1"/>
</dbReference>
<dbReference type="SUPFAM" id="SSF88946">
    <property type="entry name" value="Sigma2 domain of RNA polymerase sigma factors"/>
    <property type="match status" value="1"/>
</dbReference>
<keyword evidence="2" id="KW-0805">Transcription regulation</keyword>
<dbReference type="InterPro" id="IPR013324">
    <property type="entry name" value="RNA_pol_sigma_r3/r4-like"/>
</dbReference>
<keyword evidence="3" id="KW-0731">Sigma factor</keyword>
<dbReference type="AlphaFoldDB" id="A0A2M7JCM4"/>
<evidence type="ECO:0000256" key="3">
    <source>
        <dbReference type="ARBA" id="ARBA00023082"/>
    </source>
</evidence>
<dbReference type="InterPro" id="IPR007627">
    <property type="entry name" value="RNA_pol_sigma70_r2"/>
</dbReference>
<comment type="similarity">
    <text evidence="1">Belongs to the sigma-70 factor family. ECF subfamily.</text>
</comment>
<dbReference type="InterPro" id="IPR013249">
    <property type="entry name" value="RNA_pol_sigma70_r4_t2"/>
</dbReference>
<evidence type="ECO:0000256" key="1">
    <source>
        <dbReference type="ARBA" id="ARBA00010641"/>
    </source>
</evidence>
<sequence>GIKGVDMSEISSEILTRASNGDIKSFEQVYHEFSDFVYNISIKITSNSHDAEEVTQDTFMKIYRKLKTFGFCSSFKTWVYGIAVNTAINYQRSSIKKESQQVDFETIALTLKCNTATAEDNIIEQEDSAQLDSLLKELKPEHRVCLILREIEGLSYSEIVGILFIPVNTVRSRLKRAREALMAGREAINNEL</sequence>
<evidence type="ECO:0000256" key="5">
    <source>
        <dbReference type="ARBA" id="ARBA00023163"/>
    </source>
</evidence>